<evidence type="ECO:0000256" key="1">
    <source>
        <dbReference type="SAM" id="MobiDB-lite"/>
    </source>
</evidence>
<proteinExistence type="predicted"/>
<keyword evidence="3" id="KW-1185">Reference proteome</keyword>
<dbReference type="EMBL" id="JBEHCU010006972">
    <property type="protein sequence ID" value="KAL1395824.1"/>
    <property type="molecule type" value="Genomic_DNA"/>
</dbReference>
<evidence type="ECO:0000313" key="2">
    <source>
        <dbReference type="EMBL" id="KAL1395824.1"/>
    </source>
</evidence>
<dbReference type="Gene3D" id="3.40.50.150">
    <property type="entry name" value="Vaccinia Virus protein VP39"/>
    <property type="match status" value="1"/>
</dbReference>
<dbReference type="PANTHER" id="PTHR14663">
    <property type="entry name" value="METHYLTRANSFERASE NSUN7-RELATED"/>
    <property type="match status" value="1"/>
</dbReference>
<protein>
    <recommendedName>
        <fullName evidence="4">Methyltransferase NSUN7</fullName>
    </recommendedName>
</protein>
<dbReference type="InterPro" id="IPR042620">
    <property type="entry name" value="NSUN7"/>
</dbReference>
<dbReference type="Proteomes" id="UP001562425">
    <property type="component" value="Unassembled WGS sequence"/>
</dbReference>
<feature type="region of interest" description="Disordered" evidence="1">
    <location>
        <begin position="633"/>
        <end position="664"/>
    </location>
</feature>
<gene>
    <name evidence="2" type="ORF">pipiens_002785</name>
</gene>
<reference evidence="2 3" key="1">
    <citation type="submission" date="2024-05" db="EMBL/GenBank/DDBJ databases">
        <title>Culex pipiens pipiens assembly and annotation.</title>
        <authorList>
            <person name="Alout H."/>
            <person name="Durand T."/>
        </authorList>
    </citation>
    <scope>NUCLEOTIDE SEQUENCE [LARGE SCALE GENOMIC DNA]</scope>
    <source>
        <strain evidence="2">HA-2024</strain>
        <tissue evidence="2">Whole body</tissue>
    </source>
</reference>
<organism evidence="2 3">
    <name type="scientific">Culex pipiens pipiens</name>
    <name type="common">Northern house mosquito</name>
    <dbReference type="NCBI Taxonomy" id="38569"/>
    <lineage>
        <taxon>Eukaryota</taxon>
        <taxon>Metazoa</taxon>
        <taxon>Ecdysozoa</taxon>
        <taxon>Arthropoda</taxon>
        <taxon>Hexapoda</taxon>
        <taxon>Insecta</taxon>
        <taxon>Pterygota</taxon>
        <taxon>Neoptera</taxon>
        <taxon>Endopterygota</taxon>
        <taxon>Diptera</taxon>
        <taxon>Nematocera</taxon>
        <taxon>Culicoidea</taxon>
        <taxon>Culicidae</taxon>
        <taxon>Culicinae</taxon>
        <taxon>Culicini</taxon>
        <taxon>Culex</taxon>
        <taxon>Culex</taxon>
    </lineage>
</organism>
<dbReference type="PANTHER" id="PTHR14663:SF2">
    <property type="entry name" value="METHYLTRANSFERASE NSUN7-RELATED"/>
    <property type="match status" value="1"/>
</dbReference>
<evidence type="ECO:0000313" key="3">
    <source>
        <dbReference type="Proteomes" id="UP001562425"/>
    </source>
</evidence>
<accession>A0ABD1D8P9</accession>
<evidence type="ECO:0008006" key="4">
    <source>
        <dbReference type="Google" id="ProtNLM"/>
    </source>
</evidence>
<comment type="caution">
    <text evidence="2">The sequence shown here is derived from an EMBL/GenBank/DDBJ whole genome shotgun (WGS) entry which is preliminary data.</text>
</comment>
<name>A0ABD1D8P9_CULPP</name>
<sequence length="953" mass="109927">MHQDKRFPTTTYADRMPATVLNSNMCADYLFYVSRADIFSVYPTILREILVLEEVLRAKKMCVFGQTLAPADKVSLHLPSEFEWQLKQYFRLLEQQKKINAAEERGIQLKTSMDLKETTIWESKAKSIDEVSPFSSPSPGDSAAFRRKRRRCFPDNPIDFCNIEEYNQWRLEDIARAGMLLGKPPRDVSFDDEFEMRKVYSMIYDVFRFKLVLQQALKNIHFYECYPQLKHETTRVWLILYDMYLRKFAKREPEQVVIKNMIFKDAELLEIERCLEGNSVKIAAALTRIRIQNSAYSLITLLPPHLQDDKVAVVVSNPIITGWINTFRVKNKRLANERLKSLGYEVIEEPVVSNSSLLNLFNPKEKLYTPLSVGRFKWDKLCQQVITIYPENRTEFIRSEIFQEHEMVIQDRSFMIGPSMFVNLLDLYELNGDVVQTHISSPRSTAYLASLLANSKRCRNFIAFGCGSKLNAYRQFMADLGVNNVKLYAESFVDVKEGAHIVDKVVGIFANPPSSYSAVSDPIDLICSRGGDLSMLEILSESEMTDESRKRVSKLLEEQRETLKYCMSRPQIQFILYQTHSIVPTENEVMVEKVIEYINQKAYDVHYQAAKEREQAALAEAAGNLIVNRLMMGRQDTSKKPEEPVDNETDADGESRKASEEDVEVPLSDQFEMAELPDFCPNKDGCLDFDEDGLYLSLIKRKEVIRLDSKYLIKIAEVRGIFGDTNGKSSRTNVKTVKRSEKKSEEHEAADFAAGKRRLKRRSSNIDSLISRLNTPTQASIKRGHHHRMSSVEHKFMFFDPYQEWCPKYAAVRSENNLSVLGSDDKLSLVSVDTSTTPRARIWWRDTIEYVRNQLRLKKEAPCSGLAPFVLKRQTVQDEAECSRRFRGSRHKRTPYPLPVRILEFRQYNSDNSLLYSSNRAGRTPIKNTRLSRQNAISSGFGRRVRVRSSQSC</sequence>
<dbReference type="InterPro" id="IPR029063">
    <property type="entry name" value="SAM-dependent_MTases_sf"/>
</dbReference>
<dbReference type="AlphaFoldDB" id="A0ABD1D8P9"/>